<dbReference type="Proteomes" id="UP000676917">
    <property type="component" value="Unassembled WGS sequence"/>
</dbReference>
<dbReference type="Pfam" id="PF06199">
    <property type="entry name" value="Phage_tail_2"/>
    <property type="match status" value="1"/>
</dbReference>
<name>A0A919X8X8_9BACI</name>
<sequence>MAVEFRGEEFLYLVEVPSDTEGETTRTYRLFNQTSGSTTSEADAIDLSTKDKSGSDYGNVTQSISVEGVLTEGDTAIAYVKTAQRQRKFVKIIEVNTRTMTTEAGNYMISSFERSFSNGEHATYTLEGSLNGSIQEGTLAELPEGASDNN</sequence>
<organism evidence="1 2">
    <name type="scientific">Ornithinibacillus bavariensis</name>
    <dbReference type="NCBI Taxonomy" id="545502"/>
    <lineage>
        <taxon>Bacteria</taxon>
        <taxon>Bacillati</taxon>
        <taxon>Bacillota</taxon>
        <taxon>Bacilli</taxon>
        <taxon>Bacillales</taxon>
        <taxon>Bacillaceae</taxon>
        <taxon>Ornithinibacillus</taxon>
    </lineage>
</organism>
<proteinExistence type="predicted"/>
<evidence type="ECO:0000313" key="1">
    <source>
        <dbReference type="EMBL" id="GIO27736.1"/>
    </source>
</evidence>
<comment type="caution">
    <text evidence="1">The sequence shown here is derived from an EMBL/GenBank/DDBJ whole genome shotgun (WGS) entry which is preliminary data.</text>
</comment>
<protein>
    <submittedName>
        <fullName evidence="1">Phage major tail protein, TP901-1 family</fullName>
    </submittedName>
</protein>
<dbReference type="InterPro" id="IPR011855">
    <property type="entry name" value="Phgtail_TP901_1"/>
</dbReference>
<reference evidence="1" key="1">
    <citation type="submission" date="2021-03" db="EMBL/GenBank/DDBJ databases">
        <title>Antimicrobial resistance genes in bacteria isolated from Japanese honey, and their potential for conferring macrolide and lincosamide resistance in the American foulbrood pathogen Paenibacillus larvae.</title>
        <authorList>
            <person name="Okamoto M."/>
            <person name="Kumagai M."/>
            <person name="Kanamori H."/>
            <person name="Takamatsu D."/>
        </authorList>
    </citation>
    <scope>NUCLEOTIDE SEQUENCE</scope>
    <source>
        <strain evidence="1">J43TS3</strain>
    </source>
</reference>
<dbReference type="NCBIfam" id="TIGR02126">
    <property type="entry name" value="phgtail_TP901_1"/>
    <property type="match status" value="1"/>
</dbReference>
<accession>A0A919X8X8</accession>
<dbReference type="EMBL" id="BORP01000004">
    <property type="protein sequence ID" value="GIO27736.1"/>
    <property type="molecule type" value="Genomic_DNA"/>
</dbReference>
<dbReference type="RefSeq" id="WP_212921200.1">
    <property type="nucleotide sequence ID" value="NZ_BORP01000004.1"/>
</dbReference>
<dbReference type="AlphaFoldDB" id="A0A919X8X8"/>
<keyword evidence="2" id="KW-1185">Reference proteome</keyword>
<gene>
    <name evidence="1" type="ORF">J43TS3_23470</name>
</gene>
<evidence type="ECO:0000313" key="2">
    <source>
        <dbReference type="Proteomes" id="UP000676917"/>
    </source>
</evidence>